<accession>A0ABR1QAD2</accession>
<name>A0ABR1QAD2_9PEZI</name>
<reference evidence="2 3" key="1">
    <citation type="submission" date="2023-01" db="EMBL/GenBank/DDBJ databases">
        <title>Analysis of 21 Apiospora genomes using comparative genomics revels a genus with tremendous synthesis potential of carbohydrate active enzymes and secondary metabolites.</title>
        <authorList>
            <person name="Sorensen T."/>
        </authorList>
    </citation>
    <scope>NUCLEOTIDE SEQUENCE [LARGE SCALE GENOMIC DNA]</scope>
    <source>
        <strain evidence="2 3">CBS 24483</strain>
    </source>
</reference>
<dbReference type="EMBL" id="JAQQWE010000005">
    <property type="protein sequence ID" value="KAK7950922.1"/>
    <property type="molecule type" value="Genomic_DNA"/>
</dbReference>
<evidence type="ECO:0000256" key="1">
    <source>
        <dbReference type="SAM" id="MobiDB-lite"/>
    </source>
</evidence>
<dbReference type="Proteomes" id="UP001391051">
    <property type="component" value="Unassembled WGS sequence"/>
</dbReference>
<keyword evidence="3" id="KW-1185">Reference proteome</keyword>
<comment type="caution">
    <text evidence="2">The sequence shown here is derived from an EMBL/GenBank/DDBJ whole genome shotgun (WGS) entry which is preliminary data.</text>
</comment>
<evidence type="ECO:0000313" key="3">
    <source>
        <dbReference type="Proteomes" id="UP001391051"/>
    </source>
</evidence>
<dbReference type="GeneID" id="92075934"/>
<feature type="region of interest" description="Disordered" evidence="1">
    <location>
        <begin position="242"/>
        <end position="277"/>
    </location>
</feature>
<dbReference type="RefSeq" id="XP_066698984.1">
    <property type="nucleotide sequence ID" value="XM_066842872.1"/>
</dbReference>
<organism evidence="2 3">
    <name type="scientific">Apiospora aurea</name>
    <dbReference type="NCBI Taxonomy" id="335848"/>
    <lineage>
        <taxon>Eukaryota</taxon>
        <taxon>Fungi</taxon>
        <taxon>Dikarya</taxon>
        <taxon>Ascomycota</taxon>
        <taxon>Pezizomycotina</taxon>
        <taxon>Sordariomycetes</taxon>
        <taxon>Xylariomycetidae</taxon>
        <taxon>Amphisphaeriales</taxon>
        <taxon>Apiosporaceae</taxon>
        <taxon>Apiospora</taxon>
    </lineage>
</organism>
<proteinExistence type="predicted"/>
<sequence>MSRLDFVYTSKEYNAEKSDIFIAKKLQVGAHHALFDHGGIHLQNLPLSPELGAIDTADPLYGYVVKSVVGPWLIPTSPQQRKVSWSSLYGCVFFQTSDLGAYNDPFHINFESPMRAPFYLSIGYSDNWVQLSAILGSCTDVPPQGGQGPRPRPNVDAYLAERQSYRDRYGTLITTQLQVGTDVFVTASLHREDPRTSEGEAAGSRPHFLVFVEISSPAPPSPRKLPQKQQTSNAVYVPQLQQSPMQIPQPFRSPELNKRGLKSMGKMFSFKRNDSAP</sequence>
<protein>
    <submittedName>
        <fullName evidence="2">Uncharacterized protein</fullName>
    </submittedName>
</protein>
<evidence type="ECO:0000313" key="2">
    <source>
        <dbReference type="EMBL" id="KAK7950922.1"/>
    </source>
</evidence>
<gene>
    <name evidence="2" type="ORF">PG986_006650</name>
</gene>